<dbReference type="VEuPathDB" id="TrichDB:TRFO_42851"/>
<keyword evidence="1" id="KW-0472">Membrane</keyword>
<feature type="chain" id="PRO_5013244235" description="Intimal thickness related receptor IRP domain-containing protein" evidence="2">
    <location>
        <begin position="20"/>
        <end position="442"/>
    </location>
</feature>
<dbReference type="AlphaFoldDB" id="A0A1J4KVF2"/>
<keyword evidence="1" id="KW-1133">Transmembrane helix</keyword>
<dbReference type="RefSeq" id="XP_068368008.1">
    <property type="nucleotide sequence ID" value="XM_068514509.1"/>
</dbReference>
<evidence type="ECO:0000256" key="2">
    <source>
        <dbReference type="SAM" id="SignalP"/>
    </source>
</evidence>
<keyword evidence="2" id="KW-0732">Signal</keyword>
<sequence length="442" mass="51069">MSLLMIPFLFTLMYQSIRQIRSSSTFLKIGDFGFEKNSTFNLIFTEIESNNLIYCLFSEDEFYMYPLNQFPILEICQNDSKFPSLRFEIPNNISEYHGTIKESGIYYQVIVNCEDEDILPTQTVLTVNQVFHNPSTNLDIRWKGIKKSKTIVVITFSSLLFLWFVNMLFQSSYLSKIHLALSITFIFNLVADILRIFEMTRLDKNDHDGGFTISRVSLGVLHKFSLFMTLLLICKGWCVTRNIIPFGEVVLFYILLLFFIVLSIIYEFIDLKNYELVILMVMMVIAVMYIREMTMSIHETRQYLLAKLITIMNSAEFKNTLLYRMRRVYAWLEGTILFCSALHVALVVTSIFVHIPFWLAETLRDSILTFFLTILIVLFGMKRGDISSGYASVAAAFPLTDLESLRGNETNLQNGGDQNKFEINTSHDAIEDESINPNADVC</sequence>
<feature type="transmembrane region" description="Helical" evidence="1">
    <location>
        <begin position="151"/>
        <end position="171"/>
    </location>
</feature>
<feature type="transmembrane region" description="Helical" evidence="1">
    <location>
        <begin position="276"/>
        <end position="291"/>
    </location>
</feature>
<protein>
    <recommendedName>
        <fullName evidence="5">Intimal thickness related receptor IRP domain-containing protein</fullName>
    </recommendedName>
</protein>
<evidence type="ECO:0000256" key="1">
    <source>
        <dbReference type="SAM" id="Phobius"/>
    </source>
</evidence>
<proteinExistence type="predicted"/>
<feature type="transmembrane region" description="Helical" evidence="1">
    <location>
        <begin position="177"/>
        <end position="197"/>
    </location>
</feature>
<evidence type="ECO:0000313" key="3">
    <source>
        <dbReference type="EMBL" id="OHT14872.1"/>
    </source>
</evidence>
<dbReference type="GeneID" id="94849213"/>
<feature type="transmembrane region" description="Helical" evidence="1">
    <location>
        <begin position="363"/>
        <end position="381"/>
    </location>
</feature>
<comment type="caution">
    <text evidence="3">The sequence shown here is derived from an EMBL/GenBank/DDBJ whole genome shotgun (WGS) entry which is preliminary data.</text>
</comment>
<dbReference type="Proteomes" id="UP000179807">
    <property type="component" value="Unassembled WGS sequence"/>
</dbReference>
<feature type="signal peptide" evidence="2">
    <location>
        <begin position="1"/>
        <end position="19"/>
    </location>
</feature>
<gene>
    <name evidence="3" type="ORF">TRFO_42851</name>
</gene>
<keyword evidence="1" id="KW-0812">Transmembrane</keyword>
<keyword evidence="4" id="KW-1185">Reference proteome</keyword>
<reference evidence="3" key="1">
    <citation type="submission" date="2016-10" db="EMBL/GenBank/DDBJ databases">
        <authorList>
            <person name="Benchimol M."/>
            <person name="Almeida L.G."/>
            <person name="Vasconcelos A.T."/>
            <person name="Perreira-Neves A."/>
            <person name="Rosa I.A."/>
            <person name="Tasca T."/>
            <person name="Bogo M.R."/>
            <person name="de Souza W."/>
        </authorList>
    </citation>
    <scope>NUCLEOTIDE SEQUENCE [LARGE SCALE GENOMIC DNA]</scope>
    <source>
        <strain evidence="3">K</strain>
    </source>
</reference>
<dbReference type="EMBL" id="MLAK01000308">
    <property type="protein sequence ID" value="OHT14872.1"/>
    <property type="molecule type" value="Genomic_DNA"/>
</dbReference>
<feature type="transmembrane region" description="Helical" evidence="1">
    <location>
        <begin position="250"/>
        <end position="269"/>
    </location>
</feature>
<feature type="transmembrane region" description="Helical" evidence="1">
    <location>
        <begin position="335"/>
        <end position="357"/>
    </location>
</feature>
<accession>A0A1J4KVF2</accession>
<evidence type="ECO:0000313" key="4">
    <source>
        <dbReference type="Proteomes" id="UP000179807"/>
    </source>
</evidence>
<organism evidence="3 4">
    <name type="scientific">Tritrichomonas foetus</name>
    <dbReference type="NCBI Taxonomy" id="1144522"/>
    <lineage>
        <taxon>Eukaryota</taxon>
        <taxon>Metamonada</taxon>
        <taxon>Parabasalia</taxon>
        <taxon>Tritrichomonadida</taxon>
        <taxon>Tritrichomonadidae</taxon>
        <taxon>Tritrichomonas</taxon>
    </lineage>
</organism>
<evidence type="ECO:0008006" key="5">
    <source>
        <dbReference type="Google" id="ProtNLM"/>
    </source>
</evidence>
<name>A0A1J4KVF2_9EUKA</name>